<dbReference type="Pfam" id="PF02635">
    <property type="entry name" value="DsrE"/>
    <property type="match status" value="1"/>
</dbReference>
<sequence length="172" mass="19172">MRVLSASNLIRSTRFSIFAALFAMLTLGFSSLAQAADDAAKVVYHVDFKNPTRYSATLTSINNILNYYDSQLMDADVQLVFVGYGLRFVTDDDLKGTPYVADKALNARRAELKGRLMTLIKVRDVKVWLCDKTRSDVDLPKSKVYPGIQMTPSGVAKIAILESEGYSYLKIQ</sequence>
<feature type="chain" id="PRO_5001636116" evidence="1">
    <location>
        <begin position="36"/>
        <end position="172"/>
    </location>
</feature>
<dbReference type="Gene3D" id="3.40.1260.10">
    <property type="entry name" value="DsrEFH-like"/>
    <property type="match status" value="1"/>
</dbReference>
<dbReference type="STRING" id="28885.EI16_08150"/>
<dbReference type="InterPro" id="IPR027396">
    <property type="entry name" value="DsrEFH-like"/>
</dbReference>
<comment type="caution">
    <text evidence="2">The sequence shown here is derived from an EMBL/GenBank/DDBJ whole genome shotgun (WGS) entry which is preliminary data.</text>
</comment>
<organism evidence="2 3">
    <name type="scientific">Hydrogenovibrio marinus</name>
    <dbReference type="NCBI Taxonomy" id="28885"/>
    <lineage>
        <taxon>Bacteria</taxon>
        <taxon>Pseudomonadati</taxon>
        <taxon>Pseudomonadota</taxon>
        <taxon>Gammaproteobacteria</taxon>
        <taxon>Thiotrichales</taxon>
        <taxon>Piscirickettsiaceae</taxon>
        <taxon>Hydrogenovibrio</taxon>
    </lineage>
</organism>
<proteinExistence type="predicted"/>
<dbReference type="PANTHER" id="PTHR37691:SF1">
    <property type="entry name" value="BLR3518 PROTEIN"/>
    <property type="match status" value="1"/>
</dbReference>
<keyword evidence="3" id="KW-1185">Reference proteome</keyword>
<dbReference type="AlphaFoldDB" id="A0A067A0W7"/>
<dbReference type="PANTHER" id="PTHR37691">
    <property type="entry name" value="BLR3518 PROTEIN"/>
    <property type="match status" value="1"/>
</dbReference>
<name>A0A067A0W7_HYDMR</name>
<dbReference type="SUPFAM" id="SSF75169">
    <property type="entry name" value="DsrEFH-like"/>
    <property type="match status" value="1"/>
</dbReference>
<keyword evidence="1" id="KW-0732">Signal</keyword>
<dbReference type="RefSeq" id="WP_232087773.1">
    <property type="nucleotide sequence ID" value="NZ_AP020335.1"/>
</dbReference>
<dbReference type="Proteomes" id="UP000027341">
    <property type="component" value="Unassembled WGS sequence"/>
</dbReference>
<gene>
    <name evidence="2" type="ORF">EI16_08150</name>
</gene>
<reference evidence="2 3" key="1">
    <citation type="submission" date="2014-04" db="EMBL/GenBank/DDBJ databases">
        <title>Draft genome sequence of Hydrogenovibrio marinus MH-110, a model organism for aerobic H2 metabolism.</title>
        <authorList>
            <person name="Cha H.J."/>
            <person name="Jo B.H."/>
            <person name="Hwang B.H."/>
        </authorList>
    </citation>
    <scope>NUCLEOTIDE SEQUENCE [LARGE SCALE GENOMIC DNA]</scope>
    <source>
        <strain evidence="2 3">MH-110</strain>
    </source>
</reference>
<protein>
    <submittedName>
        <fullName evidence="2">Uncharacterized protein</fullName>
    </submittedName>
</protein>
<dbReference type="EMBL" id="JMIU01000001">
    <property type="protein sequence ID" value="KDN96241.1"/>
    <property type="molecule type" value="Genomic_DNA"/>
</dbReference>
<evidence type="ECO:0000256" key="1">
    <source>
        <dbReference type="SAM" id="SignalP"/>
    </source>
</evidence>
<accession>A0A067A0W7</accession>
<dbReference type="InterPro" id="IPR003787">
    <property type="entry name" value="Sulphur_relay_DsrE/F-like"/>
</dbReference>
<feature type="signal peptide" evidence="1">
    <location>
        <begin position="1"/>
        <end position="35"/>
    </location>
</feature>
<evidence type="ECO:0000313" key="2">
    <source>
        <dbReference type="EMBL" id="KDN96241.1"/>
    </source>
</evidence>
<evidence type="ECO:0000313" key="3">
    <source>
        <dbReference type="Proteomes" id="UP000027341"/>
    </source>
</evidence>